<dbReference type="InterPro" id="IPR027450">
    <property type="entry name" value="AlkB-like"/>
</dbReference>
<feature type="binding site" evidence="9">
    <location>
        <position position="235"/>
    </location>
    <ligand>
        <name>Fe cation</name>
        <dbReference type="ChEBI" id="CHEBI:24875"/>
        <note>catalytic</note>
    </ligand>
</feature>
<keyword evidence="7" id="KW-0843">Virulence</keyword>
<dbReference type="AlphaFoldDB" id="A0AA39GCG5"/>
<dbReference type="Proteomes" id="UP001175261">
    <property type="component" value="Unassembled WGS sequence"/>
</dbReference>
<evidence type="ECO:0000313" key="11">
    <source>
        <dbReference type="EMBL" id="KAK0384765.1"/>
    </source>
</evidence>
<dbReference type="GO" id="GO:0046872">
    <property type="term" value="F:metal ion binding"/>
    <property type="evidence" value="ECO:0007669"/>
    <property type="project" value="UniProtKB-KW"/>
</dbReference>
<dbReference type="PANTHER" id="PTHR16557">
    <property type="entry name" value="ALKYLATED DNA REPAIR PROTEIN ALKB-RELATED"/>
    <property type="match status" value="1"/>
</dbReference>
<comment type="caution">
    <text evidence="11">The sequence shown here is derived from an EMBL/GenBank/DDBJ whole genome shotgun (WGS) entry which is preliminary data.</text>
</comment>
<proteinExistence type="inferred from homology"/>
<organism evidence="11 12">
    <name type="scientific">Sarocladium strictum</name>
    <name type="common">Black bundle disease fungus</name>
    <name type="synonym">Acremonium strictum</name>
    <dbReference type="NCBI Taxonomy" id="5046"/>
    <lineage>
        <taxon>Eukaryota</taxon>
        <taxon>Fungi</taxon>
        <taxon>Dikarya</taxon>
        <taxon>Ascomycota</taxon>
        <taxon>Pezizomycotina</taxon>
        <taxon>Sordariomycetes</taxon>
        <taxon>Hypocreomycetidae</taxon>
        <taxon>Hypocreales</taxon>
        <taxon>Sarocladiaceae</taxon>
        <taxon>Sarocladium</taxon>
    </lineage>
</organism>
<evidence type="ECO:0000256" key="3">
    <source>
        <dbReference type="ARBA" id="ARBA00022723"/>
    </source>
</evidence>
<evidence type="ECO:0000256" key="8">
    <source>
        <dbReference type="ARBA" id="ARBA00047565"/>
    </source>
</evidence>
<dbReference type="PANTHER" id="PTHR16557:SF2">
    <property type="entry name" value="NUCLEIC ACID DIOXYGENASE ALKBH1"/>
    <property type="match status" value="1"/>
</dbReference>
<dbReference type="PROSITE" id="PS51471">
    <property type="entry name" value="FE2OG_OXY"/>
    <property type="match status" value="1"/>
</dbReference>
<dbReference type="EC" id="1.14.11.53" evidence="2"/>
<keyword evidence="3 9" id="KW-0479">Metal-binding</keyword>
<comment type="catalytic activity">
    <reaction evidence="8">
        <text>an N(6)-methyladenosine in mRNA + 2-oxoglutarate + O2 = an adenosine in mRNA + formaldehyde + succinate + CO2</text>
        <dbReference type="Rhea" id="RHEA:49520"/>
        <dbReference type="Rhea" id="RHEA-COMP:12414"/>
        <dbReference type="Rhea" id="RHEA-COMP:12417"/>
        <dbReference type="ChEBI" id="CHEBI:15379"/>
        <dbReference type="ChEBI" id="CHEBI:16526"/>
        <dbReference type="ChEBI" id="CHEBI:16810"/>
        <dbReference type="ChEBI" id="CHEBI:16842"/>
        <dbReference type="ChEBI" id="CHEBI:30031"/>
        <dbReference type="ChEBI" id="CHEBI:74411"/>
        <dbReference type="ChEBI" id="CHEBI:74449"/>
        <dbReference type="EC" id="1.14.11.53"/>
    </reaction>
    <physiologicalReaction direction="left-to-right" evidence="8">
        <dbReference type="Rhea" id="RHEA:49521"/>
    </physiologicalReaction>
</comment>
<reference evidence="11" key="1">
    <citation type="submission" date="2022-10" db="EMBL/GenBank/DDBJ databases">
        <title>Determination and structural analysis of whole genome sequence of Sarocladium strictum F4-1.</title>
        <authorList>
            <person name="Hu L."/>
            <person name="Jiang Y."/>
        </authorList>
    </citation>
    <scope>NUCLEOTIDE SEQUENCE</scope>
    <source>
        <strain evidence="11">F4-1</strain>
    </source>
</reference>
<dbReference type="GO" id="GO:0005737">
    <property type="term" value="C:cytoplasm"/>
    <property type="evidence" value="ECO:0007669"/>
    <property type="project" value="TreeGrafter"/>
</dbReference>
<keyword evidence="6 9" id="KW-0408">Iron</keyword>
<gene>
    <name evidence="11" type="ORF">NLU13_7243</name>
</gene>
<keyword evidence="4" id="KW-0223">Dioxygenase</keyword>
<evidence type="ECO:0000256" key="6">
    <source>
        <dbReference type="ARBA" id="ARBA00023004"/>
    </source>
</evidence>
<dbReference type="Pfam" id="PF13532">
    <property type="entry name" value="2OG-FeII_Oxy_2"/>
    <property type="match status" value="1"/>
</dbReference>
<dbReference type="Gene3D" id="2.60.120.590">
    <property type="entry name" value="Alpha-ketoglutarate-dependent dioxygenase AlkB-like"/>
    <property type="match status" value="1"/>
</dbReference>
<evidence type="ECO:0000256" key="1">
    <source>
        <dbReference type="ARBA" id="ARBA00007879"/>
    </source>
</evidence>
<evidence type="ECO:0000256" key="5">
    <source>
        <dbReference type="ARBA" id="ARBA00023002"/>
    </source>
</evidence>
<dbReference type="InterPro" id="IPR004574">
    <property type="entry name" value="Alkb"/>
</dbReference>
<dbReference type="InterPro" id="IPR005123">
    <property type="entry name" value="Oxoglu/Fe-dep_dioxygenase_dom"/>
</dbReference>
<comment type="cofactor">
    <cofactor evidence="9">
        <name>Fe(2+)</name>
        <dbReference type="ChEBI" id="CHEBI:29033"/>
    </cofactor>
    <text evidence="9">Binds 1 Fe(2+) ion per subunit.</text>
</comment>
<keyword evidence="12" id="KW-1185">Reference proteome</keyword>
<name>A0AA39GCG5_SARSR</name>
<feature type="binding site" evidence="9">
    <location>
        <position position="233"/>
    </location>
    <ligand>
        <name>Fe cation</name>
        <dbReference type="ChEBI" id="CHEBI:24875"/>
        <note>catalytic</note>
    </ligand>
</feature>
<dbReference type="SUPFAM" id="SSF51197">
    <property type="entry name" value="Clavaminate synthase-like"/>
    <property type="match status" value="1"/>
</dbReference>
<keyword evidence="5" id="KW-0560">Oxidoreductase</keyword>
<feature type="binding site" evidence="9">
    <location>
        <position position="298"/>
    </location>
    <ligand>
        <name>Fe cation</name>
        <dbReference type="ChEBI" id="CHEBI:24875"/>
        <note>catalytic</note>
    </ligand>
</feature>
<evidence type="ECO:0000256" key="9">
    <source>
        <dbReference type="PIRSR" id="PIRSR604574-2"/>
    </source>
</evidence>
<feature type="domain" description="Fe2OG dioxygenase" evidence="10">
    <location>
        <begin position="215"/>
        <end position="342"/>
    </location>
</feature>
<protein>
    <recommendedName>
        <fullName evidence="2">mRNA N(6)-methyladenine demethylase</fullName>
        <ecNumber evidence="2">1.14.11.53</ecNumber>
    </recommendedName>
</protein>
<evidence type="ECO:0000256" key="7">
    <source>
        <dbReference type="ARBA" id="ARBA00023026"/>
    </source>
</evidence>
<dbReference type="GO" id="GO:0005634">
    <property type="term" value="C:nucleus"/>
    <property type="evidence" value="ECO:0007669"/>
    <property type="project" value="TreeGrafter"/>
</dbReference>
<comment type="similarity">
    <text evidence="1">Belongs to the alkB family.</text>
</comment>
<evidence type="ECO:0000256" key="2">
    <source>
        <dbReference type="ARBA" id="ARBA00012931"/>
    </source>
</evidence>
<dbReference type="GO" id="GO:1990931">
    <property type="term" value="F:mRNA N6-methyladenosine dioxygenase activity"/>
    <property type="evidence" value="ECO:0007669"/>
    <property type="project" value="UniProtKB-EC"/>
</dbReference>
<dbReference type="FunFam" id="2.60.120.590:FF:000014">
    <property type="entry name" value="Oxidoreductase, 2OG-Fe(II) oxygenase family family"/>
    <property type="match status" value="1"/>
</dbReference>
<evidence type="ECO:0000313" key="12">
    <source>
        <dbReference type="Proteomes" id="UP001175261"/>
    </source>
</evidence>
<dbReference type="EMBL" id="JAPDFR010000007">
    <property type="protein sequence ID" value="KAK0384765.1"/>
    <property type="molecule type" value="Genomic_DNA"/>
</dbReference>
<evidence type="ECO:0000256" key="4">
    <source>
        <dbReference type="ARBA" id="ARBA00022964"/>
    </source>
</evidence>
<evidence type="ECO:0000259" key="10">
    <source>
        <dbReference type="PROSITE" id="PS51471"/>
    </source>
</evidence>
<accession>A0AA39GCG5</accession>
<sequence length="343" mass="38563">MGSSGHELDAHEQPSAELRARWKAIVKLTPTELAEYTAIDDPRAPMPESGFREADPKTQRQLQTALSSLAPKLAGLAVKDSPVVYHPLLPGLLIAPALVPLEAQVELLDRLLHRDLSDPRHQTNLHLHYDLPYPDGKDGKTSFFDLPPQVPGTFKPKDPDVHKPLTAKRVLEKRLHWVTLGGQYDWTNRIYPGTEPPPFPADIRGFLEALYPDTRAQAAIVNLYSPGDTMMMHRDVSEETDRGLISLSIGCDGLFMITPKDIAMSSESLDEPEKKHLLLRLRSGDVIYMSEEARFAWHGVPKIVSHTCPPELKDWPGTAGRYREWKGWMAGKRLNLNVRQMKD</sequence>
<dbReference type="InterPro" id="IPR037151">
    <property type="entry name" value="AlkB-like_sf"/>
</dbReference>